<evidence type="ECO:0000256" key="11">
    <source>
        <dbReference type="ARBA" id="ARBA00039108"/>
    </source>
</evidence>
<name>A0A1F4V4U4_UNCKA</name>
<keyword evidence="3" id="KW-0963">Cytoplasm</keyword>
<evidence type="ECO:0000256" key="3">
    <source>
        <dbReference type="ARBA" id="ARBA00022490"/>
    </source>
</evidence>
<evidence type="ECO:0000259" key="16">
    <source>
        <dbReference type="Pfam" id="PF00275"/>
    </source>
</evidence>
<evidence type="ECO:0000256" key="6">
    <source>
        <dbReference type="ARBA" id="ARBA00022960"/>
    </source>
</evidence>
<dbReference type="GO" id="GO:0008760">
    <property type="term" value="F:UDP-N-acetylglucosamine 1-carboxyvinyltransferase activity"/>
    <property type="evidence" value="ECO:0007669"/>
    <property type="project" value="UniProtKB-EC"/>
</dbReference>
<evidence type="ECO:0000313" key="17">
    <source>
        <dbReference type="EMBL" id="OGC52189.1"/>
    </source>
</evidence>
<comment type="catalytic activity">
    <reaction evidence="15">
        <text>phosphoenolpyruvate + UDP-N-acetyl-alpha-D-glucosamine = UDP-N-acetyl-3-O-(1-carboxyvinyl)-alpha-D-glucosamine + phosphate</text>
        <dbReference type="Rhea" id="RHEA:18681"/>
        <dbReference type="ChEBI" id="CHEBI:43474"/>
        <dbReference type="ChEBI" id="CHEBI:57705"/>
        <dbReference type="ChEBI" id="CHEBI:58702"/>
        <dbReference type="ChEBI" id="CHEBI:68483"/>
        <dbReference type="EC" id="2.5.1.7"/>
    </reaction>
</comment>
<reference evidence="17 18" key="1">
    <citation type="journal article" date="2016" name="Nat. Commun.">
        <title>Thousands of microbial genomes shed light on interconnected biogeochemical processes in an aquifer system.</title>
        <authorList>
            <person name="Anantharaman K."/>
            <person name="Brown C.T."/>
            <person name="Hug L.A."/>
            <person name="Sharon I."/>
            <person name="Castelle C.J."/>
            <person name="Probst A.J."/>
            <person name="Thomas B.C."/>
            <person name="Singh A."/>
            <person name="Wilkins M.J."/>
            <person name="Karaoz U."/>
            <person name="Brodie E.L."/>
            <person name="Williams K.H."/>
            <person name="Hubbard S.S."/>
            <person name="Banfield J.F."/>
        </authorList>
    </citation>
    <scope>NUCLEOTIDE SEQUENCE [LARGE SCALE GENOMIC DNA]</scope>
</reference>
<evidence type="ECO:0000256" key="8">
    <source>
        <dbReference type="ARBA" id="ARBA00023306"/>
    </source>
</evidence>
<dbReference type="PANTHER" id="PTHR43783">
    <property type="entry name" value="UDP-N-ACETYLGLUCOSAMINE 1-CARBOXYVINYLTRANSFERASE"/>
    <property type="match status" value="1"/>
</dbReference>
<dbReference type="Proteomes" id="UP000178771">
    <property type="component" value="Unassembled WGS sequence"/>
</dbReference>
<dbReference type="GO" id="GO:0009252">
    <property type="term" value="P:peptidoglycan biosynthetic process"/>
    <property type="evidence" value="ECO:0007669"/>
    <property type="project" value="UniProtKB-KW"/>
</dbReference>
<dbReference type="AlphaFoldDB" id="A0A1F4V4U4"/>
<sequence length="438" mass="47408">MKETIVVTGGKPLRGNAFPIPNKNAIVAALPAAILTDEEVVYRNVPKSTDVEKILEMLKLLGAKIDDSDYSQIKITCKNLKSYKVDQDLGGKIRASILFAGSLLARFGKAEIPVPGGCVLGKRSISAHIDVFQKLGVKVEYFDGYARFTAPKTLKKSYDVWQSEASVTATENFAMYTAGVNSNFSLTDSACEPHVAQVLELLLHMGAKISGIGSNRISISGKSPLKGAEFIPEPDFVDIAGYIVAAAITNGEIIIKGANIPSITGIFENWFPKFGILLKTSGKDLIAKRGKELRIDLVNSGFPLAVKDIPKFVPRPWPGFPVDVLPVIVTLACKLKGSLLVQNWMYETGLDFIRELNSMGADIFMCDPQRIIVKGPVIFNGGDVTPPGVIQACKAIFLASLCDSVATTIHGADILKRRYPDIFEAYKSLGADIKVVSE</sequence>
<evidence type="ECO:0000256" key="5">
    <source>
        <dbReference type="ARBA" id="ARBA00022679"/>
    </source>
</evidence>
<feature type="domain" description="Enolpyruvate transferase" evidence="16">
    <location>
        <begin position="8"/>
        <end position="424"/>
    </location>
</feature>
<evidence type="ECO:0000256" key="14">
    <source>
        <dbReference type="ARBA" id="ARBA00042842"/>
    </source>
</evidence>
<evidence type="ECO:0000256" key="7">
    <source>
        <dbReference type="ARBA" id="ARBA00022984"/>
    </source>
</evidence>
<evidence type="ECO:0000256" key="9">
    <source>
        <dbReference type="ARBA" id="ARBA00023316"/>
    </source>
</evidence>
<comment type="caution">
    <text evidence="17">The sequence shown here is derived from an EMBL/GenBank/DDBJ whole genome shotgun (WGS) entry which is preliminary data.</text>
</comment>
<dbReference type="EC" id="2.5.1.7" evidence="11"/>
<dbReference type="InterPro" id="IPR013792">
    <property type="entry name" value="RNA3'P_cycl/enolpyr_Trfase_a/b"/>
</dbReference>
<keyword evidence="6" id="KW-0133">Cell shape</keyword>
<evidence type="ECO:0000256" key="12">
    <source>
        <dbReference type="ARBA" id="ARBA00039754"/>
    </source>
</evidence>
<dbReference type="EMBL" id="MEVH01000005">
    <property type="protein sequence ID" value="OGC52189.1"/>
    <property type="molecule type" value="Genomic_DNA"/>
</dbReference>
<protein>
    <recommendedName>
        <fullName evidence="12">UDP-N-acetylglucosamine 1-carboxyvinyltransferase</fullName>
        <ecNumber evidence="11">2.5.1.7</ecNumber>
    </recommendedName>
    <alternativeName>
        <fullName evidence="13">Enoylpyruvate transferase</fullName>
    </alternativeName>
    <alternativeName>
        <fullName evidence="14">UDP-N-acetylglucosamine enolpyruvyl transferase</fullName>
    </alternativeName>
</protein>
<gene>
    <name evidence="17" type="ORF">A2982_01745</name>
</gene>
<comment type="similarity">
    <text evidence="10">Belongs to the EPSP synthase family. MurA subfamily.</text>
</comment>
<accession>A0A1F4V4U4</accession>
<keyword evidence="9" id="KW-0961">Cell wall biogenesis/degradation</keyword>
<dbReference type="Gene3D" id="3.65.10.10">
    <property type="entry name" value="Enolpyruvate transferase domain"/>
    <property type="match status" value="2"/>
</dbReference>
<keyword evidence="5" id="KW-0808">Transferase</keyword>
<organism evidence="17 18">
    <name type="scientific">candidate division WWE3 bacterium RIFCSPLOWO2_01_FULL_39_13</name>
    <dbReference type="NCBI Taxonomy" id="1802624"/>
    <lineage>
        <taxon>Bacteria</taxon>
        <taxon>Katanobacteria</taxon>
    </lineage>
</organism>
<dbReference type="GO" id="GO:0051301">
    <property type="term" value="P:cell division"/>
    <property type="evidence" value="ECO:0007669"/>
    <property type="project" value="UniProtKB-KW"/>
</dbReference>
<dbReference type="InterPro" id="IPR050068">
    <property type="entry name" value="MurA_subfamily"/>
</dbReference>
<dbReference type="PANTHER" id="PTHR43783:SF1">
    <property type="entry name" value="UDP-N-ACETYLGLUCOSAMINE 1-CARBOXYVINYLTRANSFERASE"/>
    <property type="match status" value="1"/>
</dbReference>
<evidence type="ECO:0000256" key="15">
    <source>
        <dbReference type="ARBA" id="ARBA00047527"/>
    </source>
</evidence>
<evidence type="ECO:0000256" key="1">
    <source>
        <dbReference type="ARBA" id="ARBA00004496"/>
    </source>
</evidence>
<comment type="pathway">
    <text evidence="2">Cell wall biogenesis; peptidoglycan biosynthesis.</text>
</comment>
<dbReference type="Pfam" id="PF00275">
    <property type="entry name" value="EPSP_synthase"/>
    <property type="match status" value="1"/>
</dbReference>
<proteinExistence type="inferred from homology"/>
<dbReference type="SUPFAM" id="SSF55205">
    <property type="entry name" value="EPT/RTPC-like"/>
    <property type="match status" value="1"/>
</dbReference>
<keyword evidence="8" id="KW-0131">Cell cycle</keyword>
<dbReference type="InterPro" id="IPR036968">
    <property type="entry name" value="Enolpyruvate_Tfrase_sf"/>
</dbReference>
<keyword evidence="4" id="KW-0132">Cell division</keyword>
<keyword evidence="7" id="KW-0573">Peptidoglycan synthesis</keyword>
<dbReference type="NCBIfam" id="NF006873">
    <property type="entry name" value="PRK09369.1"/>
    <property type="match status" value="1"/>
</dbReference>
<evidence type="ECO:0000256" key="4">
    <source>
        <dbReference type="ARBA" id="ARBA00022618"/>
    </source>
</evidence>
<dbReference type="InterPro" id="IPR001986">
    <property type="entry name" value="Enolpyruvate_Tfrase_dom"/>
</dbReference>
<dbReference type="GO" id="GO:0008360">
    <property type="term" value="P:regulation of cell shape"/>
    <property type="evidence" value="ECO:0007669"/>
    <property type="project" value="UniProtKB-KW"/>
</dbReference>
<comment type="subcellular location">
    <subcellularLocation>
        <location evidence="1">Cytoplasm</location>
    </subcellularLocation>
</comment>
<evidence type="ECO:0000256" key="2">
    <source>
        <dbReference type="ARBA" id="ARBA00004752"/>
    </source>
</evidence>
<evidence type="ECO:0000256" key="13">
    <source>
        <dbReference type="ARBA" id="ARBA00042443"/>
    </source>
</evidence>
<dbReference type="STRING" id="1802624.A2982_01745"/>
<evidence type="ECO:0000313" key="18">
    <source>
        <dbReference type="Proteomes" id="UP000178771"/>
    </source>
</evidence>
<evidence type="ECO:0000256" key="10">
    <source>
        <dbReference type="ARBA" id="ARBA00038367"/>
    </source>
</evidence>
<dbReference type="GO" id="GO:0005737">
    <property type="term" value="C:cytoplasm"/>
    <property type="evidence" value="ECO:0007669"/>
    <property type="project" value="UniProtKB-SubCell"/>
</dbReference>
<dbReference type="GO" id="GO:0071555">
    <property type="term" value="P:cell wall organization"/>
    <property type="evidence" value="ECO:0007669"/>
    <property type="project" value="UniProtKB-KW"/>
</dbReference>